<sequence length="88" mass="9612">MDRRLLDILCCPVTRQPLAPLSARQLEALNRAIGEGRVVRADGSPQSSPLTAALITRDRRTVYRIDDGIPVLLADEGINTTQITDFPG</sequence>
<dbReference type="Pfam" id="PF03966">
    <property type="entry name" value="Trm112p"/>
    <property type="match status" value="1"/>
</dbReference>
<gene>
    <name evidence="1" type="ORF">HNQ58_001056</name>
</gene>
<dbReference type="AlphaFoldDB" id="A0A7W7XZA0"/>
<comment type="caution">
    <text evidence="1">The sequence shown here is derived from an EMBL/GenBank/DDBJ whole genome shotgun (WGS) entry which is preliminary data.</text>
</comment>
<dbReference type="Gene3D" id="2.20.25.10">
    <property type="match status" value="1"/>
</dbReference>
<dbReference type="Proteomes" id="UP000519004">
    <property type="component" value="Unassembled WGS sequence"/>
</dbReference>
<protein>
    <submittedName>
        <fullName evidence="1">Uncharacterized protein YbaR (Trm112 family)</fullName>
    </submittedName>
</protein>
<dbReference type="EMBL" id="JACHHX010000005">
    <property type="protein sequence ID" value="MBB5015175.1"/>
    <property type="molecule type" value="Genomic_DNA"/>
</dbReference>
<dbReference type="SUPFAM" id="SSF158997">
    <property type="entry name" value="Trm112p-like"/>
    <property type="match status" value="1"/>
</dbReference>
<organism evidence="1 2">
    <name type="scientific">Rehaibacterium terrae</name>
    <dbReference type="NCBI Taxonomy" id="1341696"/>
    <lineage>
        <taxon>Bacteria</taxon>
        <taxon>Pseudomonadati</taxon>
        <taxon>Pseudomonadota</taxon>
        <taxon>Gammaproteobacteria</taxon>
        <taxon>Lysobacterales</taxon>
        <taxon>Lysobacteraceae</taxon>
        <taxon>Rehaibacterium</taxon>
    </lineage>
</organism>
<dbReference type="InterPro" id="IPR005651">
    <property type="entry name" value="Trm112-like"/>
</dbReference>
<evidence type="ECO:0000313" key="2">
    <source>
        <dbReference type="Proteomes" id="UP000519004"/>
    </source>
</evidence>
<name>A0A7W7XZA0_9GAMM</name>
<reference evidence="1 2" key="1">
    <citation type="submission" date="2020-08" db="EMBL/GenBank/DDBJ databases">
        <title>Genomic Encyclopedia of Type Strains, Phase IV (KMG-IV): sequencing the most valuable type-strain genomes for metagenomic binning, comparative biology and taxonomic classification.</title>
        <authorList>
            <person name="Goeker M."/>
        </authorList>
    </citation>
    <scope>NUCLEOTIDE SEQUENCE [LARGE SCALE GENOMIC DNA]</scope>
    <source>
        <strain evidence="1 2">DSM 25897</strain>
    </source>
</reference>
<keyword evidence="2" id="KW-1185">Reference proteome</keyword>
<evidence type="ECO:0000313" key="1">
    <source>
        <dbReference type="EMBL" id="MBB5015175.1"/>
    </source>
</evidence>
<proteinExistence type="predicted"/>
<dbReference type="RefSeq" id="WP_183947742.1">
    <property type="nucleotide sequence ID" value="NZ_JACHHX010000005.1"/>
</dbReference>
<accession>A0A7W7XZA0</accession>